<accession>A0A7W6E9X2</accession>
<dbReference type="InterPro" id="IPR038666">
    <property type="entry name" value="SSP1_head-tail_sf"/>
</dbReference>
<evidence type="ECO:0000313" key="2">
    <source>
        <dbReference type="Proteomes" id="UP000530268"/>
    </source>
</evidence>
<proteinExistence type="predicted"/>
<dbReference type="NCBIfam" id="TIGR01563">
    <property type="entry name" value="gp16_SPP1"/>
    <property type="match status" value="1"/>
</dbReference>
<dbReference type="InterPro" id="IPR008767">
    <property type="entry name" value="Phage_SPP1_head-tail_adaptor"/>
</dbReference>
<dbReference type="AlphaFoldDB" id="A0A7W6E9X2"/>
<dbReference type="Pfam" id="PF05521">
    <property type="entry name" value="Phage_HCP"/>
    <property type="match status" value="1"/>
</dbReference>
<dbReference type="EMBL" id="JACIEI010000007">
    <property type="protein sequence ID" value="MBB3994695.1"/>
    <property type="molecule type" value="Genomic_DNA"/>
</dbReference>
<organism evidence="1 2">
    <name type="scientific">Sulfitobacter undariae</name>
    <dbReference type="NCBI Taxonomy" id="1563671"/>
    <lineage>
        <taxon>Bacteria</taxon>
        <taxon>Pseudomonadati</taxon>
        <taxon>Pseudomonadota</taxon>
        <taxon>Alphaproteobacteria</taxon>
        <taxon>Rhodobacterales</taxon>
        <taxon>Roseobacteraceae</taxon>
        <taxon>Sulfitobacter</taxon>
    </lineage>
</organism>
<name>A0A7W6E9X2_9RHOB</name>
<dbReference type="Gene3D" id="2.40.10.270">
    <property type="entry name" value="Bacteriophage SPP1 head-tail adaptor protein"/>
    <property type="match status" value="1"/>
</dbReference>
<evidence type="ECO:0000313" key="1">
    <source>
        <dbReference type="EMBL" id="MBB3994695.1"/>
    </source>
</evidence>
<keyword evidence="2" id="KW-1185">Reference proteome</keyword>
<dbReference type="Proteomes" id="UP000530268">
    <property type="component" value="Unassembled WGS sequence"/>
</dbReference>
<sequence>MSAPRLNRQMVLEAPETVSDGAGGFTQGWVPLGMIWAEVSPRSGREMAQNGAAVSRMSYRIIVRAAPVGDEQRPAAQQRFREGSRIFNIDAVAEHGMGGRYLQCWAQEEQVV</sequence>
<comment type="caution">
    <text evidence="1">The sequence shown here is derived from an EMBL/GenBank/DDBJ whole genome shotgun (WGS) entry which is preliminary data.</text>
</comment>
<dbReference type="RefSeq" id="WP_184565946.1">
    <property type="nucleotide sequence ID" value="NZ_JACIEI010000007.1"/>
</dbReference>
<gene>
    <name evidence="1" type="ORF">GGR95_002343</name>
</gene>
<reference evidence="1 2" key="1">
    <citation type="submission" date="2020-08" db="EMBL/GenBank/DDBJ databases">
        <title>Genomic Encyclopedia of Type Strains, Phase IV (KMG-IV): sequencing the most valuable type-strain genomes for metagenomic binning, comparative biology and taxonomic classification.</title>
        <authorList>
            <person name="Goeker M."/>
        </authorList>
    </citation>
    <scope>NUCLEOTIDE SEQUENCE [LARGE SCALE GENOMIC DNA]</scope>
    <source>
        <strain evidence="1 2">DSM 102234</strain>
    </source>
</reference>
<protein>
    <submittedName>
        <fullName evidence="1">SPP1 family predicted phage head-tail adaptor</fullName>
    </submittedName>
</protein>